<keyword evidence="2" id="KW-1185">Reference proteome</keyword>
<proteinExistence type="predicted"/>
<gene>
    <name evidence="1" type="ORF">PHLCEN_2v1502</name>
</gene>
<evidence type="ECO:0000313" key="2">
    <source>
        <dbReference type="Proteomes" id="UP000186601"/>
    </source>
</evidence>
<name>A0A2R6RZY2_9APHY</name>
<organism evidence="1 2">
    <name type="scientific">Hermanssonia centrifuga</name>
    <dbReference type="NCBI Taxonomy" id="98765"/>
    <lineage>
        <taxon>Eukaryota</taxon>
        <taxon>Fungi</taxon>
        <taxon>Dikarya</taxon>
        <taxon>Basidiomycota</taxon>
        <taxon>Agaricomycotina</taxon>
        <taxon>Agaricomycetes</taxon>
        <taxon>Polyporales</taxon>
        <taxon>Meruliaceae</taxon>
        <taxon>Hermanssonia</taxon>
    </lineage>
</organism>
<accession>A0A2R6RZY2</accession>
<comment type="caution">
    <text evidence="1">The sequence shown here is derived from an EMBL/GenBank/DDBJ whole genome shotgun (WGS) entry which is preliminary data.</text>
</comment>
<evidence type="ECO:0000313" key="1">
    <source>
        <dbReference type="EMBL" id="PSS35539.1"/>
    </source>
</evidence>
<dbReference type="EMBL" id="MLYV02000120">
    <property type="protein sequence ID" value="PSS35539.1"/>
    <property type="molecule type" value="Genomic_DNA"/>
</dbReference>
<reference evidence="1 2" key="1">
    <citation type="submission" date="2018-02" db="EMBL/GenBank/DDBJ databases">
        <title>Genome sequence of the basidiomycete white-rot fungus Phlebia centrifuga.</title>
        <authorList>
            <person name="Granchi Z."/>
            <person name="Peng M."/>
            <person name="de Vries R.P."/>
            <person name="Hilden K."/>
            <person name="Makela M.R."/>
            <person name="Grigoriev I."/>
            <person name="Riley R."/>
        </authorList>
    </citation>
    <scope>NUCLEOTIDE SEQUENCE [LARGE SCALE GENOMIC DNA]</scope>
    <source>
        <strain evidence="1 2">FBCC195</strain>
    </source>
</reference>
<sequence>MVEDCGAWRLRSLKIQGREGWIQLSGHVGKRIQRIAPGIAYKYQDCVGDCDGDVAYAQKDPIYVVLSAEVARAME</sequence>
<dbReference type="AlphaFoldDB" id="A0A2R6RZY2"/>
<dbReference type="Proteomes" id="UP000186601">
    <property type="component" value="Unassembled WGS sequence"/>
</dbReference>
<protein>
    <submittedName>
        <fullName evidence="1">Uncharacterized protein</fullName>
    </submittedName>
</protein>